<proteinExistence type="predicted"/>
<dbReference type="OrthoDB" id="3796910at2759"/>
<feature type="compositionally biased region" description="Low complexity" evidence="1">
    <location>
        <begin position="1"/>
        <end position="26"/>
    </location>
</feature>
<evidence type="ECO:0000256" key="1">
    <source>
        <dbReference type="SAM" id="MobiDB-lite"/>
    </source>
</evidence>
<dbReference type="EMBL" id="GL876971">
    <property type="protein sequence ID" value="KLU88285.1"/>
    <property type="molecule type" value="Genomic_DNA"/>
</dbReference>
<evidence type="ECO:0000313" key="5">
    <source>
        <dbReference type="Proteomes" id="UP000011715"/>
    </source>
</evidence>
<evidence type="ECO:0000313" key="4">
    <source>
        <dbReference type="EnsemblFungi" id="MAPG_07272T0"/>
    </source>
</evidence>
<dbReference type="Proteomes" id="UP000011715">
    <property type="component" value="Unassembled WGS sequence"/>
</dbReference>
<feature type="region of interest" description="Disordered" evidence="1">
    <location>
        <begin position="1"/>
        <end position="65"/>
    </location>
</feature>
<keyword evidence="2" id="KW-0472">Membrane</keyword>
<evidence type="ECO:0000313" key="3">
    <source>
        <dbReference type="EMBL" id="KLU88285.1"/>
    </source>
</evidence>
<keyword evidence="2" id="KW-1133">Transmembrane helix</keyword>
<protein>
    <submittedName>
        <fullName evidence="3 4">Uncharacterized protein</fullName>
    </submittedName>
</protein>
<reference evidence="3" key="2">
    <citation type="submission" date="2010-05" db="EMBL/GenBank/DDBJ databases">
        <title>The Genome Sequence of Magnaporthe poae strain ATCC 64411.</title>
        <authorList>
            <consortium name="The Broad Institute Genome Sequencing Platform"/>
            <consortium name="Broad Institute Genome Sequencing Center for Infectious Disease"/>
            <person name="Ma L.-J."/>
            <person name="Dead R."/>
            <person name="Young S."/>
            <person name="Zeng Q."/>
            <person name="Koehrsen M."/>
            <person name="Alvarado L."/>
            <person name="Berlin A."/>
            <person name="Chapman S.B."/>
            <person name="Chen Z."/>
            <person name="Freedman E."/>
            <person name="Gellesch M."/>
            <person name="Goldberg J."/>
            <person name="Griggs A."/>
            <person name="Gujja S."/>
            <person name="Heilman E.R."/>
            <person name="Heiman D."/>
            <person name="Hepburn T."/>
            <person name="Howarth C."/>
            <person name="Jen D."/>
            <person name="Larson L."/>
            <person name="Mehta T."/>
            <person name="Neiman D."/>
            <person name="Pearson M."/>
            <person name="Roberts A."/>
            <person name="Saif S."/>
            <person name="Shea T."/>
            <person name="Shenoy N."/>
            <person name="Sisk P."/>
            <person name="Stolte C."/>
            <person name="Sykes S."/>
            <person name="Walk T."/>
            <person name="White J."/>
            <person name="Yandava C."/>
            <person name="Haas B."/>
            <person name="Nusbaum C."/>
            <person name="Birren B."/>
        </authorList>
    </citation>
    <scope>NUCLEOTIDE SEQUENCE</scope>
    <source>
        <strain evidence="3">ATCC 64411</strain>
    </source>
</reference>
<organism evidence="4 5">
    <name type="scientific">Magnaporthiopsis poae (strain ATCC 64411 / 73-15)</name>
    <name type="common">Kentucky bluegrass fungus</name>
    <name type="synonym">Magnaporthe poae</name>
    <dbReference type="NCBI Taxonomy" id="644358"/>
    <lineage>
        <taxon>Eukaryota</taxon>
        <taxon>Fungi</taxon>
        <taxon>Dikarya</taxon>
        <taxon>Ascomycota</taxon>
        <taxon>Pezizomycotina</taxon>
        <taxon>Sordariomycetes</taxon>
        <taxon>Sordariomycetidae</taxon>
        <taxon>Magnaporthales</taxon>
        <taxon>Magnaporthaceae</taxon>
        <taxon>Magnaporthiopsis</taxon>
    </lineage>
</organism>
<reference evidence="5" key="1">
    <citation type="submission" date="2010-05" db="EMBL/GenBank/DDBJ databases">
        <title>The genome sequence of Magnaporthe poae strain ATCC 64411.</title>
        <authorList>
            <person name="Ma L.-J."/>
            <person name="Dead R."/>
            <person name="Young S."/>
            <person name="Zeng Q."/>
            <person name="Koehrsen M."/>
            <person name="Alvarado L."/>
            <person name="Berlin A."/>
            <person name="Chapman S.B."/>
            <person name="Chen Z."/>
            <person name="Freedman E."/>
            <person name="Gellesch M."/>
            <person name="Goldberg J."/>
            <person name="Griggs A."/>
            <person name="Gujja S."/>
            <person name="Heilman E.R."/>
            <person name="Heiman D."/>
            <person name="Hepburn T."/>
            <person name="Howarth C."/>
            <person name="Jen D."/>
            <person name="Larson L."/>
            <person name="Mehta T."/>
            <person name="Neiman D."/>
            <person name="Pearson M."/>
            <person name="Roberts A."/>
            <person name="Saif S."/>
            <person name="Shea T."/>
            <person name="Shenoy N."/>
            <person name="Sisk P."/>
            <person name="Stolte C."/>
            <person name="Sykes S."/>
            <person name="Walk T."/>
            <person name="White J."/>
            <person name="Yandava C."/>
            <person name="Haas B."/>
            <person name="Nusbaum C."/>
            <person name="Birren B."/>
        </authorList>
    </citation>
    <scope>NUCLEOTIDE SEQUENCE [LARGE SCALE GENOMIC DNA]</scope>
    <source>
        <strain evidence="5">ATCC 64411 / 73-15</strain>
    </source>
</reference>
<dbReference type="VEuPathDB" id="FungiDB:MAPG_07272"/>
<reference evidence="3" key="3">
    <citation type="submission" date="2011-03" db="EMBL/GenBank/DDBJ databases">
        <title>Annotation of Magnaporthe poae ATCC 64411.</title>
        <authorList>
            <person name="Ma L.-J."/>
            <person name="Dead R."/>
            <person name="Young S.K."/>
            <person name="Zeng Q."/>
            <person name="Gargeya S."/>
            <person name="Fitzgerald M."/>
            <person name="Haas B."/>
            <person name="Abouelleil A."/>
            <person name="Alvarado L."/>
            <person name="Arachchi H.M."/>
            <person name="Berlin A."/>
            <person name="Brown A."/>
            <person name="Chapman S.B."/>
            <person name="Chen Z."/>
            <person name="Dunbar C."/>
            <person name="Freedman E."/>
            <person name="Gearin G."/>
            <person name="Gellesch M."/>
            <person name="Goldberg J."/>
            <person name="Griggs A."/>
            <person name="Gujja S."/>
            <person name="Heiman D."/>
            <person name="Howarth C."/>
            <person name="Larson L."/>
            <person name="Lui A."/>
            <person name="MacDonald P.J.P."/>
            <person name="Mehta T."/>
            <person name="Montmayeur A."/>
            <person name="Murphy C."/>
            <person name="Neiman D."/>
            <person name="Pearson M."/>
            <person name="Priest M."/>
            <person name="Roberts A."/>
            <person name="Saif S."/>
            <person name="Shea T."/>
            <person name="Shenoy N."/>
            <person name="Sisk P."/>
            <person name="Stolte C."/>
            <person name="Sykes S."/>
            <person name="Yandava C."/>
            <person name="Wortman J."/>
            <person name="Nusbaum C."/>
            <person name="Birren B."/>
        </authorList>
    </citation>
    <scope>NUCLEOTIDE SEQUENCE</scope>
    <source>
        <strain evidence="3">ATCC 64411</strain>
    </source>
</reference>
<dbReference type="EnsemblFungi" id="MAPG_07272T0">
    <property type="protein sequence ID" value="MAPG_07272T0"/>
    <property type="gene ID" value="MAPG_07272"/>
</dbReference>
<keyword evidence="2" id="KW-0812">Transmembrane</keyword>
<dbReference type="EMBL" id="ADBL01001761">
    <property type="status" value="NOT_ANNOTATED_CDS"/>
    <property type="molecule type" value="Genomic_DNA"/>
</dbReference>
<dbReference type="AlphaFoldDB" id="A0A0C4E483"/>
<keyword evidence="5" id="KW-1185">Reference proteome</keyword>
<feature type="transmembrane region" description="Helical" evidence="2">
    <location>
        <begin position="121"/>
        <end position="143"/>
    </location>
</feature>
<reference evidence="4" key="5">
    <citation type="submission" date="2015-06" db="UniProtKB">
        <authorList>
            <consortium name="EnsemblFungi"/>
        </authorList>
    </citation>
    <scope>IDENTIFICATION</scope>
    <source>
        <strain evidence="4">ATCC 64411</strain>
    </source>
</reference>
<reference evidence="4" key="4">
    <citation type="journal article" date="2015" name="G3 (Bethesda)">
        <title>Genome sequences of three phytopathogenic species of the Magnaporthaceae family of fungi.</title>
        <authorList>
            <person name="Okagaki L.H."/>
            <person name="Nunes C.C."/>
            <person name="Sailsbery J."/>
            <person name="Clay B."/>
            <person name="Brown D."/>
            <person name="John T."/>
            <person name="Oh Y."/>
            <person name="Young N."/>
            <person name="Fitzgerald M."/>
            <person name="Haas B.J."/>
            <person name="Zeng Q."/>
            <person name="Young S."/>
            <person name="Adiconis X."/>
            <person name="Fan L."/>
            <person name="Levin J.Z."/>
            <person name="Mitchell T.K."/>
            <person name="Okubara P.A."/>
            <person name="Farman M.L."/>
            <person name="Kohn L.M."/>
            <person name="Birren B."/>
            <person name="Ma L.-J."/>
            <person name="Dean R.A."/>
        </authorList>
    </citation>
    <scope>NUCLEOTIDE SEQUENCE</scope>
    <source>
        <strain evidence="4">ATCC 64411 / 73-15</strain>
    </source>
</reference>
<sequence length="179" mass="19426">MPARQSPLSRYSRPRWSPSRARPASSVNQPEPGTWRRPKSRLSMRARTDSGKLGRLQTRQSPGSPRTPIVLTLDLAAPAIHDAVTQITTFILDVKVTVTTGAKEQKRALQARDLETRQADAIAIVWAIGAILVETSATLDAIISPPFGLGRLVAGLALVVNGLLILMGTLHFLTLFFLA</sequence>
<gene>
    <name evidence="3" type="ORF">MAPG_07272</name>
</gene>
<evidence type="ECO:0000256" key="2">
    <source>
        <dbReference type="SAM" id="Phobius"/>
    </source>
</evidence>
<accession>A0A0C4E483</accession>
<name>A0A0C4E483_MAGP6</name>
<feature type="transmembrane region" description="Helical" evidence="2">
    <location>
        <begin position="155"/>
        <end position="178"/>
    </location>
</feature>